<reference evidence="2 3" key="1">
    <citation type="submission" date="2017-04" db="EMBL/GenBank/DDBJ databases">
        <authorList>
            <person name="Afonso C.L."/>
            <person name="Miller P.J."/>
            <person name="Scott M.A."/>
            <person name="Spackman E."/>
            <person name="Goraichik I."/>
            <person name="Dimitrov K.M."/>
            <person name="Suarez D.L."/>
            <person name="Swayne D.E."/>
        </authorList>
    </citation>
    <scope>NUCLEOTIDE SEQUENCE [LARGE SCALE GENOMIC DNA]</scope>
    <source>
        <strain evidence="2 3">DSM 26133</strain>
    </source>
</reference>
<dbReference type="Proteomes" id="UP000192472">
    <property type="component" value="Unassembled WGS sequence"/>
</dbReference>
<dbReference type="AlphaFoldDB" id="A0A1W2GD79"/>
<accession>A0A1W2GD79</accession>
<dbReference type="PROSITE" id="PS51257">
    <property type="entry name" value="PROKAR_LIPOPROTEIN"/>
    <property type="match status" value="1"/>
</dbReference>
<dbReference type="RefSeq" id="WP_084372623.1">
    <property type="nucleotide sequence ID" value="NZ_FWYF01000002.1"/>
</dbReference>
<organism evidence="2 3">
    <name type="scientific">Reichenbachiella faecimaris</name>
    <dbReference type="NCBI Taxonomy" id="692418"/>
    <lineage>
        <taxon>Bacteria</taxon>
        <taxon>Pseudomonadati</taxon>
        <taxon>Bacteroidota</taxon>
        <taxon>Cytophagia</taxon>
        <taxon>Cytophagales</taxon>
        <taxon>Reichenbachiellaceae</taxon>
        <taxon>Reichenbachiella</taxon>
    </lineage>
</organism>
<feature type="domain" description="Lipocalin-like" evidence="1">
    <location>
        <begin position="28"/>
        <end position="122"/>
    </location>
</feature>
<dbReference type="InterPro" id="IPR024311">
    <property type="entry name" value="Lipocalin-like"/>
</dbReference>
<dbReference type="STRING" id="692418.SAMN04488029_1937"/>
<gene>
    <name evidence="2" type="ORF">SAMN04488029_1937</name>
</gene>
<proteinExistence type="predicted"/>
<evidence type="ECO:0000313" key="3">
    <source>
        <dbReference type="Proteomes" id="UP000192472"/>
    </source>
</evidence>
<keyword evidence="3" id="KW-1185">Reference proteome</keyword>
<name>A0A1W2GD79_REIFA</name>
<dbReference type="Pfam" id="PF13648">
    <property type="entry name" value="Lipocalin_4"/>
    <property type="match status" value="1"/>
</dbReference>
<evidence type="ECO:0000259" key="1">
    <source>
        <dbReference type="Pfam" id="PF13648"/>
    </source>
</evidence>
<sequence length="141" mass="15296">MKRYLLGLILVSQFILISCGEDSTESVILGTWLGTNIVREDCDDPLNNGGLNCVNNLDQCFSCIQFELGRDGSYTLTANFEASPNNESGEYEAKNSVIRLKPTGGDAYNLPISNVSESTMTIDLLLTNGCTAVITLKNTDC</sequence>
<protein>
    <submittedName>
        <fullName evidence="2">Lipocalin-like domain-containing protein</fullName>
    </submittedName>
</protein>
<dbReference type="EMBL" id="FWYF01000002">
    <property type="protein sequence ID" value="SMD34298.1"/>
    <property type="molecule type" value="Genomic_DNA"/>
</dbReference>
<evidence type="ECO:0000313" key="2">
    <source>
        <dbReference type="EMBL" id="SMD34298.1"/>
    </source>
</evidence>